<dbReference type="GO" id="GO:0090090">
    <property type="term" value="P:negative regulation of canonical Wnt signaling pathway"/>
    <property type="evidence" value="ECO:0007669"/>
    <property type="project" value="TreeGrafter"/>
</dbReference>
<dbReference type="Pfam" id="PF15268">
    <property type="entry name" value="Dapper"/>
    <property type="match status" value="1"/>
</dbReference>
<dbReference type="AlphaFoldDB" id="A0A7N4NLK7"/>
<feature type="compositionally biased region" description="Acidic residues" evidence="3">
    <location>
        <begin position="63"/>
        <end position="74"/>
    </location>
</feature>
<comment type="similarity">
    <text evidence="1">Belongs to the dapper family.</text>
</comment>
<evidence type="ECO:0000256" key="1">
    <source>
        <dbReference type="ARBA" id="ARBA00010807"/>
    </source>
</evidence>
<feature type="compositionally biased region" description="Low complexity" evidence="3">
    <location>
        <begin position="51"/>
        <end position="62"/>
    </location>
</feature>
<accession>A0A7N4NLK7</accession>
<evidence type="ECO:0000256" key="2">
    <source>
        <dbReference type="ARBA" id="ARBA00023054"/>
    </source>
</evidence>
<feature type="region of interest" description="Disordered" evidence="3">
    <location>
        <begin position="51"/>
        <end position="76"/>
    </location>
</feature>
<dbReference type="PANTHER" id="PTHR15919">
    <property type="entry name" value="DAPPER-RELATED"/>
    <property type="match status" value="1"/>
</dbReference>
<dbReference type="Ensembl" id="ENSSHAT00000039133.1">
    <property type="protein sequence ID" value="ENSSHAP00000024628.1"/>
    <property type="gene ID" value="ENSSHAG00000031611.1"/>
</dbReference>
<evidence type="ECO:0000313" key="4">
    <source>
        <dbReference type="Ensembl" id="ENSSHAP00000024628.1"/>
    </source>
</evidence>
<organism evidence="4 5">
    <name type="scientific">Sarcophilus harrisii</name>
    <name type="common">Tasmanian devil</name>
    <name type="synonym">Sarcophilus laniarius</name>
    <dbReference type="NCBI Taxonomy" id="9305"/>
    <lineage>
        <taxon>Eukaryota</taxon>
        <taxon>Metazoa</taxon>
        <taxon>Chordata</taxon>
        <taxon>Craniata</taxon>
        <taxon>Vertebrata</taxon>
        <taxon>Euteleostomi</taxon>
        <taxon>Mammalia</taxon>
        <taxon>Metatheria</taxon>
        <taxon>Dasyuromorphia</taxon>
        <taxon>Dasyuridae</taxon>
        <taxon>Sarcophilus</taxon>
    </lineage>
</organism>
<dbReference type="InterPro" id="IPR024843">
    <property type="entry name" value="Dapper"/>
</dbReference>
<sequence length="207" mass="22194">MIRAFSFPVSPERGRLRGWLEGSLAGLCELHWLRERQEFRVRQALRLGQPLATGAGPAGAEALGEDDGEEDDDEAAARRAAAALEEQLEALPGLMWELGQHLGELSLDAEGLEEDVGLSSGFYEGPSPTGPDSPPSTFGGDSGFSGSGSYSRLGPSEPRGVFASKRPKSLGKKDTKKDTWMVWRMGGKGLGNGATESWDFITRKELG</sequence>
<dbReference type="Proteomes" id="UP000007648">
    <property type="component" value="Unassembled WGS sequence"/>
</dbReference>
<evidence type="ECO:0000256" key="3">
    <source>
        <dbReference type="SAM" id="MobiDB-lite"/>
    </source>
</evidence>
<reference evidence="4" key="3">
    <citation type="submission" date="2025-09" db="UniProtKB">
        <authorList>
            <consortium name="Ensembl"/>
        </authorList>
    </citation>
    <scope>IDENTIFICATION</scope>
</reference>
<reference evidence="4 5" key="1">
    <citation type="journal article" date="2011" name="Proc. Natl. Acad. Sci. U.S.A.">
        <title>Genetic diversity and population structure of the endangered marsupial Sarcophilus harrisii (Tasmanian devil).</title>
        <authorList>
            <person name="Miller W."/>
            <person name="Hayes V.M."/>
            <person name="Ratan A."/>
            <person name="Petersen D.C."/>
            <person name="Wittekindt N.E."/>
            <person name="Miller J."/>
            <person name="Walenz B."/>
            <person name="Knight J."/>
            <person name="Qi J."/>
            <person name="Zhao F."/>
            <person name="Wang Q."/>
            <person name="Bedoya-Reina O.C."/>
            <person name="Katiyar N."/>
            <person name="Tomsho L.P."/>
            <person name="Kasson L.M."/>
            <person name="Hardie R.A."/>
            <person name="Woodbridge P."/>
            <person name="Tindall E.A."/>
            <person name="Bertelsen M.F."/>
            <person name="Dixon D."/>
            <person name="Pyecroft S."/>
            <person name="Helgen K.M."/>
            <person name="Lesk A.M."/>
            <person name="Pringle T.H."/>
            <person name="Patterson N."/>
            <person name="Zhang Y."/>
            <person name="Kreiss A."/>
            <person name="Woods G.M."/>
            <person name="Jones M.E."/>
            <person name="Schuster S.C."/>
        </authorList>
    </citation>
    <scope>NUCLEOTIDE SEQUENCE [LARGE SCALE GENOMIC DNA]</scope>
</reference>
<keyword evidence="2" id="KW-0175">Coiled coil</keyword>
<dbReference type="GO" id="GO:0005737">
    <property type="term" value="C:cytoplasm"/>
    <property type="evidence" value="ECO:0007669"/>
    <property type="project" value="TreeGrafter"/>
</dbReference>
<evidence type="ECO:0000313" key="5">
    <source>
        <dbReference type="Proteomes" id="UP000007648"/>
    </source>
</evidence>
<reference evidence="4" key="2">
    <citation type="submission" date="2025-08" db="UniProtKB">
        <authorList>
            <consortium name="Ensembl"/>
        </authorList>
    </citation>
    <scope>IDENTIFICATION</scope>
</reference>
<proteinExistence type="inferred from homology"/>
<feature type="region of interest" description="Disordered" evidence="3">
    <location>
        <begin position="117"/>
        <end position="177"/>
    </location>
</feature>
<dbReference type="PANTHER" id="PTHR15919:SF1">
    <property type="entry name" value="DAPPER HOMOLOG 3"/>
    <property type="match status" value="1"/>
</dbReference>
<gene>
    <name evidence="4" type="primary">DACT3</name>
</gene>
<protein>
    <submittedName>
        <fullName evidence="4">Dishevelled binding antagonist of beta catenin 3</fullName>
    </submittedName>
</protein>
<dbReference type="GeneTree" id="ENSGT00950000183181"/>
<name>A0A7N4NLK7_SARHA</name>
<keyword evidence="5" id="KW-1185">Reference proteome</keyword>